<dbReference type="GO" id="GO:0005506">
    <property type="term" value="F:iron ion binding"/>
    <property type="evidence" value="ECO:0007669"/>
    <property type="project" value="InterPro"/>
</dbReference>
<dbReference type="InterPro" id="IPR002403">
    <property type="entry name" value="Cyt_P450_E_grp-IV"/>
</dbReference>
<dbReference type="CDD" id="cd11042">
    <property type="entry name" value="CYP51-like"/>
    <property type="match status" value="1"/>
</dbReference>
<dbReference type="InterPro" id="IPR017972">
    <property type="entry name" value="Cyt_P450_CS"/>
</dbReference>
<dbReference type="EC" id="1.14.14.154" evidence="12"/>
<dbReference type="PRINTS" id="PR00465">
    <property type="entry name" value="EP450IV"/>
</dbReference>
<dbReference type="PANTHER" id="PTHR24304:SF2">
    <property type="entry name" value="24-HYDROXYCHOLESTEROL 7-ALPHA-HYDROXYLASE"/>
    <property type="match status" value="1"/>
</dbReference>
<feature type="binding site" description="axial binding residue" evidence="10">
    <location>
        <position position="403"/>
    </location>
    <ligand>
        <name>heme</name>
        <dbReference type="ChEBI" id="CHEBI:30413"/>
    </ligand>
    <ligandPart>
        <name>Fe</name>
        <dbReference type="ChEBI" id="CHEBI:18248"/>
    </ligandPart>
</feature>
<evidence type="ECO:0000256" key="2">
    <source>
        <dbReference type="ARBA" id="ARBA00004370"/>
    </source>
</evidence>
<keyword evidence="4 10" id="KW-0349">Heme</keyword>
<keyword evidence="6 11" id="KW-0560">Oxidoreductase</keyword>
<accession>A0AA43QFX8</accession>
<dbReference type="GO" id="GO:0008398">
    <property type="term" value="F:sterol 14-demethylase activity"/>
    <property type="evidence" value="ECO:0007669"/>
    <property type="project" value="UniProtKB-EC"/>
</dbReference>
<reference evidence="12" key="1">
    <citation type="journal article" date="2023" name="Genome Biol. Evol.">
        <title>First Whole Genome Sequence and Flow Cytometry Genome Size Data for the Lichen-Forming Fungus Ramalina farinacea (Ascomycota).</title>
        <authorList>
            <person name="Llewellyn T."/>
            <person name="Mian S."/>
            <person name="Hill R."/>
            <person name="Leitch I.J."/>
            <person name="Gaya E."/>
        </authorList>
    </citation>
    <scope>NUCLEOTIDE SEQUENCE</scope>
    <source>
        <strain evidence="12">LIQ254RAFAR</strain>
    </source>
</reference>
<dbReference type="PROSITE" id="PS00086">
    <property type="entry name" value="CYTOCHROME_P450"/>
    <property type="match status" value="1"/>
</dbReference>
<comment type="similarity">
    <text evidence="3 11">Belongs to the cytochrome P450 family.</text>
</comment>
<dbReference type="AlphaFoldDB" id="A0AA43QFX8"/>
<dbReference type="InterPro" id="IPR036396">
    <property type="entry name" value="Cyt_P450_sf"/>
</dbReference>
<dbReference type="InterPro" id="IPR050529">
    <property type="entry name" value="CYP450_sterol_14alpha_dmase"/>
</dbReference>
<evidence type="ECO:0000256" key="1">
    <source>
        <dbReference type="ARBA" id="ARBA00001971"/>
    </source>
</evidence>
<dbReference type="FunFam" id="1.10.630.10:FF:000033">
    <property type="entry name" value="14-alpha sterol demethylase"/>
    <property type="match status" value="1"/>
</dbReference>
<dbReference type="InterPro" id="IPR001128">
    <property type="entry name" value="Cyt_P450"/>
</dbReference>
<dbReference type="PRINTS" id="PR00385">
    <property type="entry name" value="P450"/>
</dbReference>
<dbReference type="Gene3D" id="1.10.630.10">
    <property type="entry name" value="Cytochrome P450"/>
    <property type="match status" value="1"/>
</dbReference>
<protein>
    <submittedName>
        <fullName evidence="12">Lanosterol 14-alpha-demethylase</fullName>
        <ecNumber evidence="12">1.14.14.154</ecNumber>
    </submittedName>
</protein>
<evidence type="ECO:0000256" key="6">
    <source>
        <dbReference type="ARBA" id="ARBA00023002"/>
    </source>
</evidence>
<evidence type="ECO:0000256" key="5">
    <source>
        <dbReference type="ARBA" id="ARBA00022723"/>
    </source>
</evidence>
<keyword evidence="13" id="KW-1185">Reference proteome</keyword>
<dbReference type="SUPFAM" id="SSF48264">
    <property type="entry name" value="Cytochrome P450"/>
    <property type="match status" value="1"/>
</dbReference>
<dbReference type="PANTHER" id="PTHR24304">
    <property type="entry name" value="CYTOCHROME P450 FAMILY 7"/>
    <property type="match status" value="1"/>
</dbReference>
<dbReference type="GO" id="GO:0020037">
    <property type="term" value="F:heme binding"/>
    <property type="evidence" value="ECO:0007669"/>
    <property type="project" value="InterPro"/>
</dbReference>
<gene>
    <name evidence="12" type="primary">ERG11_1</name>
    <name evidence="12" type="ORF">OHK93_000003</name>
</gene>
<keyword evidence="8 11" id="KW-0503">Monooxygenase</keyword>
<keyword evidence="5 10" id="KW-0479">Metal-binding</keyword>
<evidence type="ECO:0000256" key="3">
    <source>
        <dbReference type="ARBA" id="ARBA00010617"/>
    </source>
</evidence>
<comment type="caution">
    <text evidence="12">The sequence shown here is derived from an EMBL/GenBank/DDBJ whole genome shotgun (WGS) entry which is preliminary data.</text>
</comment>
<evidence type="ECO:0000256" key="10">
    <source>
        <dbReference type="PIRSR" id="PIRSR602403-1"/>
    </source>
</evidence>
<evidence type="ECO:0000256" key="9">
    <source>
        <dbReference type="ARBA" id="ARBA00023136"/>
    </source>
</evidence>
<sequence>MENYPPSQAKDPEFMLNHVLQYGDVFTFILLGRKVTVYLGSKGNQFILNGALKDVNAEEIYSVLTTPVFGKEVVYDVPNAKFMEQKKFIKFGLATSALRTYVPLMEDEIRNFIKNASPFKGSSGSVQLPPVMAQITIFTASRSLQGKEVRQKLDTTFAKLYHDLDDGFQPINFMLPWFPLPQNHRRDLAQKKMTQVYSDIIRSRRSSSKARDSEDVLWTMMESTYKDGTPVSDSQAAGMMIALLMAGQHSSSVTSSWIMLHLANEPKIMEELYEEQQYVLGSDASKPLTYDDLQNLPMAMNVIRETLRLHPPIHSIMRKVKKPLPIEGTGWIVPPSHVLLAAPATMGKSDTYFPKAANWDPHRWEVIADPKDQEKEKMDYGYGLVSTGADSTYLPFGAGRHRCIGESFAYLQLTIIVTLMVREFKLKNVEGSKGIVSTDYSSLFARPLEPAFVRWERRQSDF</sequence>
<proteinExistence type="inferred from homology"/>
<dbReference type="Pfam" id="PF00067">
    <property type="entry name" value="p450"/>
    <property type="match status" value="1"/>
</dbReference>
<dbReference type="Proteomes" id="UP001161017">
    <property type="component" value="Unassembled WGS sequence"/>
</dbReference>
<dbReference type="EMBL" id="JAPUFD010000001">
    <property type="protein sequence ID" value="MDI1484869.1"/>
    <property type="molecule type" value="Genomic_DNA"/>
</dbReference>
<evidence type="ECO:0000256" key="4">
    <source>
        <dbReference type="ARBA" id="ARBA00022617"/>
    </source>
</evidence>
<dbReference type="GO" id="GO:0016020">
    <property type="term" value="C:membrane"/>
    <property type="evidence" value="ECO:0007669"/>
    <property type="project" value="UniProtKB-SubCell"/>
</dbReference>
<comment type="cofactor">
    <cofactor evidence="1 10">
        <name>heme</name>
        <dbReference type="ChEBI" id="CHEBI:30413"/>
    </cofactor>
</comment>
<evidence type="ECO:0000256" key="11">
    <source>
        <dbReference type="RuleBase" id="RU000461"/>
    </source>
</evidence>
<comment type="subcellular location">
    <subcellularLocation>
        <location evidence="2">Membrane</location>
    </subcellularLocation>
</comment>
<keyword evidence="7 10" id="KW-0408">Iron</keyword>
<evidence type="ECO:0000256" key="8">
    <source>
        <dbReference type="ARBA" id="ARBA00023033"/>
    </source>
</evidence>
<keyword evidence="9" id="KW-0472">Membrane</keyword>
<name>A0AA43QFX8_9LECA</name>
<evidence type="ECO:0000313" key="12">
    <source>
        <dbReference type="EMBL" id="MDI1484869.1"/>
    </source>
</evidence>
<evidence type="ECO:0000313" key="13">
    <source>
        <dbReference type="Proteomes" id="UP001161017"/>
    </source>
</evidence>
<organism evidence="12 13">
    <name type="scientific">Ramalina farinacea</name>
    <dbReference type="NCBI Taxonomy" id="258253"/>
    <lineage>
        <taxon>Eukaryota</taxon>
        <taxon>Fungi</taxon>
        <taxon>Dikarya</taxon>
        <taxon>Ascomycota</taxon>
        <taxon>Pezizomycotina</taxon>
        <taxon>Lecanoromycetes</taxon>
        <taxon>OSLEUM clade</taxon>
        <taxon>Lecanoromycetidae</taxon>
        <taxon>Lecanorales</taxon>
        <taxon>Lecanorineae</taxon>
        <taxon>Ramalinaceae</taxon>
        <taxon>Ramalina</taxon>
    </lineage>
</organism>
<evidence type="ECO:0000256" key="7">
    <source>
        <dbReference type="ARBA" id="ARBA00023004"/>
    </source>
</evidence>